<evidence type="ECO:0000259" key="11">
    <source>
        <dbReference type="Pfam" id="PF04452"/>
    </source>
</evidence>
<dbReference type="Proteomes" id="UP000071392">
    <property type="component" value="Unassembled WGS sequence"/>
</dbReference>
<reference evidence="12 13" key="1">
    <citation type="submission" date="2016-02" db="EMBL/GenBank/DDBJ databases">
        <authorList>
            <person name="Wen L."/>
            <person name="He K."/>
            <person name="Yang H."/>
        </authorList>
    </citation>
    <scope>NUCLEOTIDE SEQUENCE [LARGE SCALE GENOMIC DNA]</scope>
    <source>
        <strain evidence="12 13">CV41</strain>
    </source>
</reference>
<dbReference type="AlphaFoldDB" id="A0A139SMC2"/>
<keyword evidence="13" id="KW-1185">Reference proteome</keyword>
<comment type="caution">
    <text evidence="12">The sequence shown here is derived from an EMBL/GenBank/DDBJ whole genome shotgun (WGS) entry which is preliminary data.</text>
</comment>
<evidence type="ECO:0000256" key="1">
    <source>
        <dbReference type="ARBA" id="ARBA00004496"/>
    </source>
</evidence>
<dbReference type="STRING" id="1548208.AXK12_04815"/>
<sequence>MNLVLFQPEEIARALPRGDARAEHILGVLRRRVGDSLDVGLANGPRGKATLLSITASALDFAFSWEPAPPPQPPPTTLIIGLPRPQTARKILQDSAALGTRALHFVRCERSEASYADSRLWSSGEWQRHLEAGAAQAFCTHIPQVSHGHTLAEVIREFTLPTETATTPPKTGSAPRPHGVKRSVRVALDNYEASAALSSIALEADTPLIVALGPERGWSGSERDTLRDAGFTLAHLGPRVLRLETAVTASIAITAAARGTM</sequence>
<dbReference type="PANTHER" id="PTHR30027">
    <property type="entry name" value="RIBOSOMAL RNA SMALL SUBUNIT METHYLTRANSFERASE E"/>
    <property type="match status" value="1"/>
</dbReference>
<accession>A0A139SMC2</accession>
<dbReference type="Gene3D" id="3.40.1280.10">
    <property type="match status" value="1"/>
</dbReference>
<comment type="function">
    <text evidence="8 10">Specifically methylates the N3 position of the uracil ring of uridine 1498 (m3U1498) in 16S rRNA. Acts on the fully assembled 30S ribosomal subunit.</text>
</comment>
<dbReference type="PANTHER" id="PTHR30027:SF3">
    <property type="entry name" value="16S RRNA (URACIL(1498)-N(3))-METHYLTRANSFERASE"/>
    <property type="match status" value="1"/>
</dbReference>
<evidence type="ECO:0000256" key="5">
    <source>
        <dbReference type="ARBA" id="ARBA00022603"/>
    </source>
</evidence>
<gene>
    <name evidence="12" type="ORF">AXK12_04815</name>
</gene>
<feature type="domain" description="Ribosomal RNA small subunit methyltransferase E methyltransferase" evidence="11">
    <location>
        <begin position="73"/>
        <end position="253"/>
    </location>
</feature>
<dbReference type="GO" id="GO:0070042">
    <property type="term" value="F:rRNA (uridine-N3-)-methyltransferase activity"/>
    <property type="evidence" value="ECO:0007669"/>
    <property type="project" value="TreeGrafter"/>
</dbReference>
<evidence type="ECO:0000256" key="7">
    <source>
        <dbReference type="ARBA" id="ARBA00022691"/>
    </source>
</evidence>
<keyword evidence="7 10" id="KW-0949">S-adenosyl-L-methionine</keyword>
<protein>
    <recommendedName>
        <fullName evidence="10">Ribosomal RNA small subunit methyltransferase E</fullName>
        <ecNumber evidence="10">2.1.1.193</ecNumber>
    </recommendedName>
</protein>
<keyword evidence="4 10" id="KW-0698">rRNA processing</keyword>
<evidence type="ECO:0000313" key="12">
    <source>
        <dbReference type="EMBL" id="KXU35691.1"/>
    </source>
</evidence>
<dbReference type="RefSeq" id="WP_231863537.1">
    <property type="nucleotide sequence ID" value="NZ_LSZP01000035.1"/>
</dbReference>
<dbReference type="InterPro" id="IPR029028">
    <property type="entry name" value="Alpha/beta_knot_MTases"/>
</dbReference>
<evidence type="ECO:0000313" key="13">
    <source>
        <dbReference type="Proteomes" id="UP000071392"/>
    </source>
</evidence>
<evidence type="ECO:0000256" key="3">
    <source>
        <dbReference type="ARBA" id="ARBA00022490"/>
    </source>
</evidence>
<dbReference type="EMBL" id="LSZP01000035">
    <property type="protein sequence ID" value="KXU35691.1"/>
    <property type="molecule type" value="Genomic_DNA"/>
</dbReference>
<evidence type="ECO:0000256" key="6">
    <source>
        <dbReference type="ARBA" id="ARBA00022679"/>
    </source>
</evidence>
<dbReference type="InterPro" id="IPR006700">
    <property type="entry name" value="RsmE"/>
</dbReference>
<keyword evidence="6 10" id="KW-0808">Transferase</keyword>
<comment type="subcellular location">
    <subcellularLocation>
        <location evidence="1 10">Cytoplasm</location>
    </subcellularLocation>
</comment>
<name>A0A139SMC2_9BACT</name>
<evidence type="ECO:0000256" key="9">
    <source>
        <dbReference type="ARBA" id="ARBA00047944"/>
    </source>
</evidence>
<dbReference type="NCBIfam" id="TIGR00046">
    <property type="entry name" value="RsmE family RNA methyltransferase"/>
    <property type="match status" value="1"/>
</dbReference>
<dbReference type="GO" id="GO:0070475">
    <property type="term" value="P:rRNA base methylation"/>
    <property type="evidence" value="ECO:0007669"/>
    <property type="project" value="TreeGrafter"/>
</dbReference>
<dbReference type="InterPro" id="IPR029026">
    <property type="entry name" value="tRNA_m1G_MTases_N"/>
</dbReference>
<evidence type="ECO:0000256" key="8">
    <source>
        <dbReference type="ARBA" id="ARBA00025699"/>
    </source>
</evidence>
<dbReference type="CDD" id="cd18084">
    <property type="entry name" value="RsmE-like"/>
    <property type="match status" value="1"/>
</dbReference>
<proteinExistence type="inferred from homology"/>
<dbReference type="GO" id="GO:0005737">
    <property type="term" value="C:cytoplasm"/>
    <property type="evidence" value="ECO:0007669"/>
    <property type="project" value="UniProtKB-SubCell"/>
</dbReference>
<comment type="similarity">
    <text evidence="2 10">Belongs to the RNA methyltransferase RsmE family.</text>
</comment>
<dbReference type="EC" id="2.1.1.193" evidence="10"/>
<comment type="catalytic activity">
    <reaction evidence="9 10">
        <text>uridine(1498) in 16S rRNA + S-adenosyl-L-methionine = N(3)-methyluridine(1498) in 16S rRNA + S-adenosyl-L-homocysteine + H(+)</text>
        <dbReference type="Rhea" id="RHEA:42920"/>
        <dbReference type="Rhea" id="RHEA-COMP:10283"/>
        <dbReference type="Rhea" id="RHEA-COMP:10284"/>
        <dbReference type="ChEBI" id="CHEBI:15378"/>
        <dbReference type="ChEBI" id="CHEBI:57856"/>
        <dbReference type="ChEBI" id="CHEBI:59789"/>
        <dbReference type="ChEBI" id="CHEBI:65315"/>
        <dbReference type="ChEBI" id="CHEBI:74502"/>
        <dbReference type="EC" id="2.1.1.193"/>
    </reaction>
</comment>
<dbReference type="SUPFAM" id="SSF75217">
    <property type="entry name" value="alpha/beta knot"/>
    <property type="match status" value="1"/>
</dbReference>
<evidence type="ECO:0000256" key="2">
    <source>
        <dbReference type="ARBA" id="ARBA00005528"/>
    </source>
</evidence>
<dbReference type="PIRSF" id="PIRSF015601">
    <property type="entry name" value="MTase_slr0722"/>
    <property type="match status" value="1"/>
</dbReference>
<dbReference type="InterPro" id="IPR046886">
    <property type="entry name" value="RsmE_MTase_dom"/>
</dbReference>
<evidence type="ECO:0000256" key="4">
    <source>
        <dbReference type="ARBA" id="ARBA00022552"/>
    </source>
</evidence>
<keyword evidence="5 10" id="KW-0489">Methyltransferase</keyword>
<dbReference type="Pfam" id="PF04452">
    <property type="entry name" value="Methyltrans_RNA"/>
    <property type="match status" value="1"/>
</dbReference>
<evidence type="ECO:0000256" key="10">
    <source>
        <dbReference type="PIRNR" id="PIRNR015601"/>
    </source>
</evidence>
<organism evidence="12 13">
    <name type="scientific">Cephaloticoccus capnophilus</name>
    <dbReference type="NCBI Taxonomy" id="1548208"/>
    <lineage>
        <taxon>Bacteria</taxon>
        <taxon>Pseudomonadati</taxon>
        <taxon>Verrucomicrobiota</taxon>
        <taxon>Opitutia</taxon>
        <taxon>Opitutales</taxon>
        <taxon>Opitutaceae</taxon>
        <taxon>Cephaloticoccus</taxon>
    </lineage>
</organism>
<keyword evidence="3 10" id="KW-0963">Cytoplasm</keyword>